<dbReference type="GeneID" id="41537513"/>
<evidence type="ECO:0000256" key="1">
    <source>
        <dbReference type="SAM" id="MobiDB-lite"/>
    </source>
</evidence>
<protein>
    <submittedName>
        <fullName evidence="2">Uncharacterized protein</fullName>
    </submittedName>
</protein>
<comment type="caution">
    <text evidence="2">The sequence shown here is derived from an EMBL/GenBank/DDBJ whole genome shotgun (WGS) entry which is preliminary data.</text>
</comment>
<gene>
    <name evidence="2" type="ORF">SAV14893_092250</name>
</gene>
<reference evidence="2 3" key="1">
    <citation type="submission" date="2019-04" db="EMBL/GenBank/DDBJ databases">
        <title>Draft genome sequences of Streptomyces avermitilis NBRC 14893.</title>
        <authorList>
            <person name="Komaki H."/>
            <person name="Tamura T."/>
            <person name="Hosoyama A."/>
        </authorList>
    </citation>
    <scope>NUCLEOTIDE SEQUENCE [LARGE SCALE GENOMIC DNA]</scope>
    <source>
        <strain evidence="2 3">NBRC 14893</strain>
    </source>
</reference>
<proteinExistence type="predicted"/>
<organism evidence="2 3">
    <name type="scientific">Streptomyces avermitilis</name>
    <dbReference type="NCBI Taxonomy" id="33903"/>
    <lineage>
        <taxon>Bacteria</taxon>
        <taxon>Bacillati</taxon>
        <taxon>Actinomycetota</taxon>
        <taxon>Actinomycetes</taxon>
        <taxon>Kitasatosporales</taxon>
        <taxon>Streptomycetaceae</taxon>
        <taxon>Streptomyces</taxon>
    </lineage>
</organism>
<evidence type="ECO:0000313" key="3">
    <source>
        <dbReference type="Proteomes" id="UP000302139"/>
    </source>
</evidence>
<name>A0A4D4MD12_STRAX</name>
<accession>A0A4D4MD12</accession>
<dbReference type="RefSeq" id="WP_010981777.1">
    <property type="nucleotide sequence ID" value="NZ_BAABTN010000127.1"/>
</dbReference>
<dbReference type="AlphaFoldDB" id="A0A4D4MD12"/>
<dbReference type="EMBL" id="BJHX01000003">
    <property type="protein sequence ID" value="GDY69832.1"/>
    <property type="molecule type" value="Genomic_DNA"/>
</dbReference>
<dbReference type="Proteomes" id="UP000302139">
    <property type="component" value="Unassembled WGS sequence"/>
</dbReference>
<evidence type="ECO:0000313" key="2">
    <source>
        <dbReference type="EMBL" id="GDY69832.1"/>
    </source>
</evidence>
<feature type="region of interest" description="Disordered" evidence="1">
    <location>
        <begin position="56"/>
        <end position="78"/>
    </location>
</feature>
<sequence length="78" mass="8547">MSTKRSLLHRDHPWIGRDVEDTATGRRGVLRAIAPDGDRPRPVAWLLPAGGGMEWTTDPGALANPAPLTADMHPKEER</sequence>